<organism evidence="2 3">
    <name type="scientific">Vigna unguiculata</name>
    <name type="common">Cowpea</name>
    <dbReference type="NCBI Taxonomy" id="3917"/>
    <lineage>
        <taxon>Eukaryota</taxon>
        <taxon>Viridiplantae</taxon>
        <taxon>Streptophyta</taxon>
        <taxon>Embryophyta</taxon>
        <taxon>Tracheophyta</taxon>
        <taxon>Spermatophyta</taxon>
        <taxon>Magnoliopsida</taxon>
        <taxon>eudicotyledons</taxon>
        <taxon>Gunneridae</taxon>
        <taxon>Pentapetalae</taxon>
        <taxon>rosids</taxon>
        <taxon>fabids</taxon>
        <taxon>Fabales</taxon>
        <taxon>Fabaceae</taxon>
        <taxon>Papilionoideae</taxon>
        <taxon>50 kb inversion clade</taxon>
        <taxon>NPAAA clade</taxon>
        <taxon>indigoferoid/millettioid clade</taxon>
        <taxon>Phaseoleae</taxon>
        <taxon>Vigna</taxon>
    </lineage>
</organism>
<dbReference type="EMBL" id="CP039346">
    <property type="protein sequence ID" value="QCD84217.1"/>
    <property type="molecule type" value="Genomic_DNA"/>
</dbReference>
<sequence>MAPTAAMLMLSHNGKPHTPSSSSSSFTTTTFSMLKDSALKWVAKNKPLSKPGSEKNIIQTQKCFVFHPSAVEKRFEEALQLCSC</sequence>
<proteinExistence type="predicted"/>
<dbReference type="Proteomes" id="UP000501690">
    <property type="component" value="Linkage Group LG2"/>
</dbReference>
<evidence type="ECO:0000313" key="2">
    <source>
        <dbReference type="EMBL" id="QCD84217.1"/>
    </source>
</evidence>
<evidence type="ECO:0000313" key="3">
    <source>
        <dbReference type="Proteomes" id="UP000501690"/>
    </source>
</evidence>
<evidence type="ECO:0000256" key="1">
    <source>
        <dbReference type="SAM" id="MobiDB-lite"/>
    </source>
</evidence>
<dbReference type="AlphaFoldDB" id="A0A4D6L6R7"/>
<keyword evidence="3" id="KW-1185">Reference proteome</keyword>
<name>A0A4D6L6R7_VIGUN</name>
<reference evidence="2 3" key="1">
    <citation type="submission" date="2019-04" db="EMBL/GenBank/DDBJ databases">
        <title>An improved genome assembly and genetic linkage map for asparagus bean, Vigna unguiculata ssp. sesquipedialis.</title>
        <authorList>
            <person name="Xia Q."/>
            <person name="Zhang R."/>
            <person name="Dong Y."/>
        </authorList>
    </citation>
    <scope>NUCLEOTIDE SEQUENCE [LARGE SCALE GENOMIC DNA]</scope>
    <source>
        <tissue evidence="2">Leaf</tissue>
    </source>
</reference>
<protein>
    <submittedName>
        <fullName evidence="2">Uncharacterized protein</fullName>
    </submittedName>
</protein>
<feature type="region of interest" description="Disordered" evidence="1">
    <location>
        <begin position="1"/>
        <end position="25"/>
    </location>
</feature>
<accession>A0A4D6L6R7</accession>
<gene>
    <name evidence="2" type="ORF">DEO72_LG2g4567</name>
</gene>